<accession>A0A7C1XG59</accession>
<proteinExistence type="predicted"/>
<evidence type="ECO:0000313" key="1">
    <source>
        <dbReference type="EMBL" id="HEF64991.1"/>
    </source>
</evidence>
<sequence length="282" mass="31326">MHGSVTPEKVQNPIFLAPHFDDVALSCGGTVCLFAELGLQPLVVTLFGGEPREPLSAFARQQHRWRGLDDAAVVQLRRKEELAAAKVLGARALWFDIPDAIYRDARYTSDSELFGTIHPDDLSLVETLRAMVEDVIEQQGGQVTLFVPLAIGGHVDHQITRMVGSTLAARGYSVWAYEDLPYAASPIGQEHCSELTQQYASAPPWLVFLSEELFRRRLEAISSYESQVAFIFRELGDVEEALRTYALTVGQGRLAERFWELHASVSAVSYLESDAVENEGME</sequence>
<dbReference type="SUPFAM" id="SSF102588">
    <property type="entry name" value="LmbE-like"/>
    <property type="match status" value="1"/>
</dbReference>
<dbReference type="Gene3D" id="3.40.50.10320">
    <property type="entry name" value="LmbE-like"/>
    <property type="match status" value="1"/>
</dbReference>
<dbReference type="InterPro" id="IPR024078">
    <property type="entry name" value="LmbE-like_dom_sf"/>
</dbReference>
<dbReference type="InterPro" id="IPR003737">
    <property type="entry name" value="GlcNAc_PI_deacetylase-related"/>
</dbReference>
<gene>
    <name evidence="1" type="ORF">ENP47_05270</name>
</gene>
<dbReference type="AlphaFoldDB" id="A0A7C1XG59"/>
<dbReference type="Pfam" id="PF02585">
    <property type="entry name" value="PIG-L"/>
    <property type="match status" value="1"/>
</dbReference>
<organism evidence="1">
    <name type="scientific">Thermomicrobium roseum</name>
    <dbReference type="NCBI Taxonomy" id="500"/>
    <lineage>
        <taxon>Bacteria</taxon>
        <taxon>Pseudomonadati</taxon>
        <taxon>Thermomicrobiota</taxon>
        <taxon>Thermomicrobia</taxon>
        <taxon>Thermomicrobiales</taxon>
        <taxon>Thermomicrobiaceae</taxon>
        <taxon>Thermomicrobium</taxon>
    </lineage>
</organism>
<reference evidence="1" key="1">
    <citation type="journal article" date="2020" name="mSystems">
        <title>Genome- and Community-Level Interaction Insights into Carbon Utilization and Element Cycling Functions of Hydrothermarchaeota in Hydrothermal Sediment.</title>
        <authorList>
            <person name="Zhou Z."/>
            <person name="Liu Y."/>
            <person name="Xu W."/>
            <person name="Pan J."/>
            <person name="Luo Z.H."/>
            <person name="Li M."/>
        </authorList>
    </citation>
    <scope>NUCLEOTIDE SEQUENCE [LARGE SCALE GENOMIC DNA]</scope>
    <source>
        <strain evidence="1">SpSt-222</strain>
    </source>
</reference>
<name>A0A7C1XG59_THERO</name>
<dbReference type="EMBL" id="DSJL01000010">
    <property type="protein sequence ID" value="HEF64991.1"/>
    <property type="molecule type" value="Genomic_DNA"/>
</dbReference>
<protein>
    <submittedName>
        <fullName evidence="1">PIG-L family deacetylase</fullName>
    </submittedName>
</protein>
<comment type="caution">
    <text evidence="1">The sequence shown here is derived from an EMBL/GenBank/DDBJ whole genome shotgun (WGS) entry which is preliminary data.</text>
</comment>